<keyword evidence="3" id="KW-0732">Signal</keyword>
<name>A0AAN7QLX7_9MYRT</name>
<dbReference type="PANTHER" id="PTHR36801:SF3">
    <property type="entry name" value="OS06G0150300 PROTEIN"/>
    <property type="match status" value="1"/>
</dbReference>
<organism evidence="4 5">
    <name type="scientific">Trapa incisa</name>
    <dbReference type="NCBI Taxonomy" id="236973"/>
    <lineage>
        <taxon>Eukaryota</taxon>
        <taxon>Viridiplantae</taxon>
        <taxon>Streptophyta</taxon>
        <taxon>Embryophyta</taxon>
        <taxon>Tracheophyta</taxon>
        <taxon>Spermatophyta</taxon>
        <taxon>Magnoliopsida</taxon>
        <taxon>eudicotyledons</taxon>
        <taxon>Gunneridae</taxon>
        <taxon>Pentapetalae</taxon>
        <taxon>rosids</taxon>
        <taxon>malvids</taxon>
        <taxon>Myrtales</taxon>
        <taxon>Lythraceae</taxon>
        <taxon>Trapa</taxon>
    </lineage>
</organism>
<evidence type="ECO:0000313" key="4">
    <source>
        <dbReference type="EMBL" id="KAK4770028.1"/>
    </source>
</evidence>
<proteinExistence type="predicted"/>
<evidence type="ECO:0000256" key="2">
    <source>
        <dbReference type="SAM" id="Phobius"/>
    </source>
</evidence>
<feature type="region of interest" description="Disordered" evidence="1">
    <location>
        <begin position="239"/>
        <end position="277"/>
    </location>
</feature>
<keyword evidence="2" id="KW-1133">Transmembrane helix</keyword>
<reference evidence="4 5" key="1">
    <citation type="journal article" date="2023" name="Hortic Res">
        <title>Pangenome of water caltrop reveals structural variations and asymmetric subgenome divergence after allopolyploidization.</title>
        <authorList>
            <person name="Zhang X."/>
            <person name="Chen Y."/>
            <person name="Wang L."/>
            <person name="Yuan Y."/>
            <person name="Fang M."/>
            <person name="Shi L."/>
            <person name="Lu R."/>
            <person name="Comes H.P."/>
            <person name="Ma Y."/>
            <person name="Chen Y."/>
            <person name="Huang G."/>
            <person name="Zhou Y."/>
            <person name="Zheng Z."/>
            <person name="Qiu Y."/>
        </authorList>
    </citation>
    <scope>NUCLEOTIDE SEQUENCE [LARGE SCALE GENOMIC DNA]</scope>
    <source>
        <tissue evidence="4">Roots</tissue>
    </source>
</reference>
<evidence type="ECO:0000256" key="1">
    <source>
        <dbReference type="SAM" id="MobiDB-lite"/>
    </source>
</evidence>
<gene>
    <name evidence="4" type="ORF">SAY87_030560</name>
</gene>
<dbReference type="AlphaFoldDB" id="A0AAN7QLX7"/>
<dbReference type="Proteomes" id="UP001345219">
    <property type="component" value="Chromosome 24"/>
</dbReference>
<keyword evidence="5" id="KW-1185">Reference proteome</keyword>
<dbReference type="EMBL" id="JAXIOK010000005">
    <property type="protein sequence ID" value="KAK4770028.1"/>
    <property type="molecule type" value="Genomic_DNA"/>
</dbReference>
<evidence type="ECO:0000256" key="3">
    <source>
        <dbReference type="SAM" id="SignalP"/>
    </source>
</evidence>
<feature type="compositionally biased region" description="Low complexity" evidence="1">
    <location>
        <begin position="156"/>
        <end position="165"/>
    </location>
</feature>
<feature type="transmembrane region" description="Helical" evidence="2">
    <location>
        <begin position="25"/>
        <end position="44"/>
    </location>
</feature>
<protein>
    <submittedName>
        <fullName evidence="4">Uncharacterized protein</fullName>
    </submittedName>
</protein>
<dbReference type="PANTHER" id="PTHR36801">
    <property type="entry name" value="OS06G0150200 PROTEIN"/>
    <property type="match status" value="1"/>
</dbReference>
<comment type="caution">
    <text evidence="4">The sequence shown here is derived from an EMBL/GenBank/DDBJ whole genome shotgun (WGS) entry which is preliminary data.</text>
</comment>
<keyword evidence="2" id="KW-0812">Transmembrane</keyword>
<keyword evidence="2" id="KW-0472">Membrane</keyword>
<feature type="compositionally biased region" description="Low complexity" evidence="1">
    <location>
        <begin position="249"/>
        <end position="267"/>
    </location>
</feature>
<feature type="transmembrane region" description="Helical" evidence="2">
    <location>
        <begin position="56"/>
        <end position="82"/>
    </location>
</feature>
<accession>A0AAN7QLX7</accession>
<feature type="signal peptide" evidence="3">
    <location>
        <begin position="1"/>
        <end position="15"/>
    </location>
</feature>
<evidence type="ECO:0000313" key="5">
    <source>
        <dbReference type="Proteomes" id="UP001345219"/>
    </source>
</evidence>
<feature type="region of interest" description="Disordered" evidence="1">
    <location>
        <begin position="84"/>
        <end position="165"/>
    </location>
</feature>
<feature type="compositionally biased region" description="Polar residues" evidence="1">
    <location>
        <begin position="100"/>
        <end position="110"/>
    </location>
</feature>
<feature type="chain" id="PRO_5042885755" evidence="3">
    <location>
        <begin position="16"/>
        <end position="277"/>
    </location>
</feature>
<sequence length="277" mass="30414">MFLLISFLIIISVFAECHTRIFLNTIQLCPYVSFCICYAMVRSIPAGNSPTTSGDLSYVFFAGWIAATIAIVAGMCGVRFPWRRSQPPSGDGSSRKTTAEETSSVPQAANTEAPPPLEEGAGSDSDEATKPNPETVTQELPLPPRMRALNESQSFKNLSRSTTSTSTMKLKTSLSLKVRSMKMPSMSMMKREDGKDLLSKTGKPFKREDSIWTKAIILGEKCQVPTEDEEEIIYDKKGNRILTYHQKNPRPSIPISRSNSSSSSSSSKDPQDAVPNS</sequence>